<dbReference type="Proteomes" id="UP000239724">
    <property type="component" value="Unassembled WGS sequence"/>
</dbReference>
<dbReference type="AlphaFoldDB" id="A0A2S6NBT9"/>
<reference evidence="2 3" key="1">
    <citation type="journal article" date="2018" name="Arch. Microbiol.">
        <title>New insights into the metabolic potential of the phototrophic purple bacterium Rhodopila globiformis DSM 161(T) from its draft genome sequence and evidence for a vanadium-dependent nitrogenase.</title>
        <authorList>
            <person name="Imhoff J.F."/>
            <person name="Rahn T."/>
            <person name="Kunzel S."/>
            <person name="Neulinger S.C."/>
        </authorList>
    </citation>
    <scope>NUCLEOTIDE SEQUENCE [LARGE SCALE GENOMIC DNA]</scope>
    <source>
        <strain evidence="2 3">DSM 161</strain>
    </source>
</reference>
<comment type="caution">
    <text evidence="2">The sequence shown here is derived from an EMBL/GenBank/DDBJ whole genome shotgun (WGS) entry which is preliminary data.</text>
</comment>
<dbReference type="Pfam" id="PF13946">
    <property type="entry name" value="DUF4214"/>
    <property type="match status" value="1"/>
</dbReference>
<accession>A0A2S6NBT9</accession>
<organism evidence="2 3">
    <name type="scientific">Rhodopila globiformis</name>
    <name type="common">Rhodopseudomonas globiformis</name>
    <dbReference type="NCBI Taxonomy" id="1071"/>
    <lineage>
        <taxon>Bacteria</taxon>
        <taxon>Pseudomonadati</taxon>
        <taxon>Pseudomonadota</taxon>
        <taxon>Alphaproteobacteria</taxon>
        <taxon>Acetobacterales</taxon>
        <taxon>Acetobacteraceae</taxon>
        <taxon>Rhodopila</taxon>
    </lineage>
</organism>
<protein>
    <recommendedName>
        <fullName evidence="1">DUF4214 domain-containing protein</fullName>
    </recommendedName>
</protein>
<evidence type="ECO:0000313" key="3">
    <source>
        <dbReference type="Proteomes" id="UP000239724"/>
    </source>
</evidence>
<dbReference type="OrthoDB" id="223957at2"/>
<proteinExistence type="predicted"/>
<sequence>MVTTANTVQGYYTTILNRPATPEEVTTWSNLLDSNALTSAQVQGDLANSFESHNNVAPIVEMFQGALNRLPAQTGLYNWVQLADSGTLTMAQVEADIAGSPESQKLYGTTVNQTFLNALYENALGRAPEAGALQAWQALNLTTAEIEVDVSLSPEALKRATLPVSSFLVNAVNNPTTAYTGTLYSSSPTGSTFTLTTGIDTPALTGDNNVVSGTANGTGATYTPGDTIVAPAGSTGNTLNLSDISTGGTWITATTTAGITVSNIQTLNLVSGEAVGSVDTASSIEGFSGLTALNIKDVGGTAATAAPTTAIAVNDLAAAGNNETIDGGSNVTLTAAGVTTGGAIAIGGTTAPTGTITATINDAAPANGSNQIGSTIATTGGTTVNVTQNIAAPAGGQIGSWTATGGTIGITGTSTTTSASVTQTAPVSPVAGVAASGGTTAVDTVTWAGFGIALPGTQTIGGVTVTSDGSATFTPNQVAAVANGASIAGLSVTGLGVSWTVTGPTDLSVATSTFTDVTANTAASLVGTGIATGSAIDPPLATVVTAGSGSTAAVTGVGGVADGAVTITDANGTSSTAAGTITSASLNNYGAGATIKDNALANLALAGTGGGVTLTDALTTPTATTLNLAANGVTDSTGITDTNNEIATLNVTTGGTTASTLGGFADTGLKTLNVSGTQNLTLGGTTPATTVAVSGGAGLGITLGANTTFTSTSTGTDVVTISAPATKTITGNGSAKEEIIWNSATAPAATTYLGTVSGFKVLGLGSAVTGGETFDLSKITGFTGLDVQANANAGVIQVTNVAPGSPLSIDGAFAGTLVYQTSDTAGPTDSLGLTLGAASNQAGFTVAGLTVEDSSLNGIGTLNVTSNASTTAAANTVTTLHDASLTALNVAGTGGLTIGSALTTNASALTINGTSSGTAGITLTGLAAANLATLTLTGTDAIALGTVTDGTNGITVNGSADNANVSLTLGGATASGKTDSVTLGNGTNSVTDTAATTGATVNITAGTGANTVTLGAAATNNVTFGTHSTTATTDNVKVAGSLPPGTIAPTAIITGLNTSGADTITFVGDSLANGTVTAYTAAQINTFGNNPTTLAGAVAGVLAGGGGDLAQHGIGAFQFQGNTYLVEQAGAIGSNFANPDTVVELTGAHTLTSASTATAGVLHLVG</sequence>
<gene>
    <name evidence="2" type="ORF">CCS01_16030</name>
</gene>
<evidence type="ECO:0000313" key="2">
    <source>
        <dbReference type="EMBL" id="PPQ32067.1"/>
    </source>
</evidence>
<keyword evidence="3" id="KW-1185">Reference proteome</keyword>
<dbReference type="EMBL" id="NHRY01000175">
    <property type="protein sequence ID" value="PPQ32067.1"/>
    <property type="molecule type" value="Genomic_DNA"/>
</dbReference>
<dbReference type="InterPro" id="IPR025282">
    <property type="entry name" value="DUF4214"/>
</dbReference>
<dbReference type="RefSeq" id="WP_104519840.1">
    <property type="nucleotide sequence ID" value="NZ_NHRY01000175.1"/>
</dbReference>
<name>A0A2S6NBT9_RHOGL</name>
<evidence type="ECO:0000259" key="1">
    <source>
        <dbReference type="Pfam" id="PF13946"/>
    </source>
</evidence>
<feature type="domain" description="DUF4214" evidence="1">
    <location>
        <begin position="97"/>
        <end position="138"/>
    </location>
</feature>